<evidence type="ECO:0000256" key="4">
    <source>
        <dbReference type="ARBA" id="ARBA00011956"/>
    </source>
</evidence>
<feature type="active site" evidence="8">
    <location>
        <position position="276"/>
    </location>
</feature>
<protein>
    <recommendedName>
        <fullName evidence="4">mannose-6-phosphate isomerase</fullName>
        <ecNumber evidence="4">5.3.1.8</ecNumber>
    </recommendedName>
</protein>
<dbReference type="UniPathway" id="UPA00126">
    <property type="reaction ID" value="UER00423"/>
</dbReference>
<name>F0W3Y0_9STRA</name>
<feature type="binding site" evidence="9">
    <location>
        <position position="257"/>
    </location>
    <ligand>
        <name>Zn(2+)</name>
        <dbReference type="ChEBI" id="CHEBI:29105"/>
    </ligand>
</feature>
<dbReference type="GO" id="GO:0008270">
    <property type="term" value="F:zinc ion binding"/>
    <property type="evidence" value="ECO:0007669"/>
    <property type="project" value="InterPro"/>
</dbReference>
<comment type="pathway">
    <text evidence="2">Nucleotide-sugar biosynthesis; GDP-alpha-D-mannose biosynthesis; alpha-D-mannose 1-phosphate from D-fructose 6-phosphate: step 1/2.</text>
</comment>
<dbReference type="EC" id="5.3.1.8" evidence="4"/>
<feature type="domain" description="Phosphomannose isomerase type I helical insertion" evidence="11">
    <location>
        <begin position="162"/>
        <end position="238"/>
    </location>
</feature>
<evidence type="ECO:0000256" key="7">
    <source>
        <dbReference type="ARBA" id="ARBA00023235"/>
    </source>
</evidence>
<feature type="binding site" evidence="9">
    <location>
        <position position="100"/>
    </location>
    <ligand>
        <name>Zn(2+)</name>
        <dbReference type="ChEBI" id="CHEBI:29105"/>
    </ligand>
</feature>
<dbReference type="InterPro" id="IPR011051">
    <property type="entry name" value="RmlC_Cupin_sf"/>
</dbReference>
<evidence type="ECO:0000256" key="6">
    <source>
        <dbReference type="ARBA" id="ARBA00022833"/>
    </source>
</evidence>
<dbReference type="EMBL" id="FR824060">
    <property type="protein sequence ID" value="CCA15775.1"/>
    <property type="molecule type" value="Genomic_DNA"/>
</dbReference>
<reference evidence="12" key="2">
    <citation type="submission" date="2011-02" db="EMBL/GenBank/DDBJ databases">
        <authorList>
            <person name="MacLean D."/>
        </authorList>
    </citation>
    <scope>NUCLEOTIDE SEQUENCE</scope>
</reference>
<evidence type="ECO:0000256" key="1">
    <source>
        <dbReference type="ARBA" id="ARBA00000757"/>
    </source>
</evidence>
<evidence type="ECO:0000256" key="2">
    <source>
        <dbReference type="ARBA" id="ARBA00004666"/>
    </source>
</evidence>
<feature type="binding site" evidence="9">
    <location>
        <position position="102"/>
    </location>
    <ligand>
        <name>Zn(2+)</name>
        <dbReference type="ChEBI" id="CHEBI:29105"/>
    </ligand>
</feature>
<dbReference type="InterPro" id="IPR016305">
    <property type="entry name" value="Mannose-6-P_Isomerase"/>
</dbReference>
<feature type="binding site" evidence="9">
    <location>
        <position position="127"/>
    </location>
    <ligand>
        <name>Zn(2+)</name>
        <dbReference type="ChEBI" id="CHEBI:29105"/>
    </ligand>
</feature>
<dbReference type="AlphaFoldDB" id="F0W3Y0"/>
<proteinExistence type="inferred from homology"/>
<dbReference type="GO" id="GO:0004476">
    <property type="term" value="F:mannose-6-phosphate isomerase activity"/>
    <property type="evidence" value="ECO:0007669"/>
    <property type="project" value="UniProtKB-EC"/>
</dbReference>
<dbReference type="Gene3D" id="2.60.120.10">
    <property type="entry name" value="Jelly Rolls"/>
    <property type="match status" value="2"/>
</dbReference>
<dbReference type="SUPFAM" id="SSF51182">
    <property type="entry name" value="RmlC-like cupins"/>
    <property type="match status" value="1"/>
</dbReference>
<dbReference type="Pfam" id="PF20511">
    <property type="entry name" value="PMI_typeI_cat"/>
    <property type="match status" value="1"/>
</dbReference>
<dbReference type="InterPro" id="IPR046457">
    <property type="entry name" value="PMI_typeI_cat"/>
</dbReference>
<dbReference type="CDD" id="cd07011">
    <property type="entry name" value="cupin_PMI_type_I_N"/>
    <property type="match status" value="1"/>
</dbReference>
<comment type="cofactor">
    <cofactor evidence="9">
        <name>Zn(2+)</name>
        <dbReference type="ChEBI" id="CHEBI:29105"/>
    </cofactor>
    <text evidence="9">Binds 1 zinc ion per subunit.</text>
</comment>
<organism evidence="12">
    <name type="scientific">Albugo laibachii Nc14</name>
    <dbReference type="NCBI Taxonomy" id="890382"/>
    <lineage>
        <taxon>Eukaryota</taxon>
        <taxon>Sar</taxon>
        <taxon>Stramenopiles</taxon>
        <taxon>Oomycota</taxon>
        <taxon>Peronosporomycetes</taxon>
        <taxon>Albuginales</taxon>
        <taxon>Albuginaceae</taxon>
        <taxon>Albugo</taxon>
    </lineage>
</organism>
<accession>F0W3Y0</accession>
<dbReference type="GO" id="GO:0005829">
    <property type="term" value="C:cytosol"/>
    <property type="evidence" value="ECO:0007669"/>
    <property type="project" value="TreeGrafter"/>
</dbReference>
<comment type="similarity">
    <text evidence="3">Belongs to the mannose-6-phosphate isomerase type 1 family.</text>
</comment>
<dbReference type="GO" id="GO:0009298">
    <property type="term" value="P:GDP-mannose biosynthetic process"/>
    <property type="evidence" value="ECO:0007669"/>
    <property type="project" value="UniProtKB-UniPathway"/>
</dbReference>
<evidence type="ECO:0000256" key="8">
    <source>
        <dbReference type="PIRSR" id="PIRSR001480-1"/>
    </source>
</evidence>
<keyword evidence="5 9" id="KW-0479">Metal-binding</keyword>
<dbReference type="InterPro" id="IPR018050">
    <property type="entry name" value="Pmannose_isomerase-type1_CS"/>
</dbReference>
<evidence type="ECO:0000259" key="10">
    <source>
        <dbReference type="Pfam" id="PF20511"/>
    </source>
</evidence>
<gene>
    <name evidence="12" type="primary">AlNc14C15G1681</name>
    <name evidence="12" type="ORF">ALNC14_019180</name>
</gene>
<dbReference type="NCBIfam" id="TIGR00218">
    <property type="entry name" value="manA"/>
    <property type="match status" value="1"/>
</dbReference>
<reference evidence="12" key="1">
    <citation type="journal article" date="2011" name="PLoS Biol.">
        <title>Gene gain and loss during evolution of obligate parasitism in the white rust pathogen of Arabidopsis thaliana.</title>
        <authorList>
            <person name="Kemen E."/>
            <person name="Gardiner A."/>
            <person name="Schultz-Larsen T."/>
            <person name="Kemen A.C."/>
            <person name="Balmuth A.L."/>
            <person name="Robert-Seilaniantz A."/>
            <person name="Bailey K."/>
            <person name="Holub E."/>
            <person name="Studholme D.J."/>
            <person name="Maclean D."/>
            <person name="Jones J.D."/>
        </authorList>
    </citation>
    <scope>NUCLEOTIDE SEQUENCE</scope>
</reference>
<evidence type="ECO:0000256" key="3">
    <source>
        <dbReference type="ARBA" id="ARBA00010772"/>
    </source>
</evidence>
<dbReference type="PIRSF" id="PIRSF001480">
    <property type="entry name" value="Mannose-6-phosphate_isomerase"/>
    <property type="match status" value="1"/>
</dbReference>
<dbReference type="Gene3D" id="1.10.441.10">
    <property type="entry name" value="Phosphomannose Isomerase, domain 2"/>
    <property type="match status" value="1"/>
</dbReference>
<evidence type="ECO:0000256" key="5">
    <source>
        <dbReference type="ARBA" id="ARBA00022723"/>
    </source>
</evidence>
<dbReference type="InterPro" id="IPR046458">
    <property type="entry name" value="PMI_typeI_hel"/>
</dbReference>
<dbReference type="HOGENOM" id="CLU_026967_2_1_1"/>
<dbReference type="PANTHER" id="PTHR10309">
    <property type="entry name" value="MANNOSE-6-PHOSPHATE ISOMERASE"/>
    <property type="match status" value="1"/>
</dbReference>
<dbReference type="PROSITE" id="PS00965">
    <property type="entry name" value="PMI_I_1"/>
    <property type="match status" value="1"/>
</dbReference>
<evidence type="ECO:0000313" key="12">
    <source>
        <dbReference type="EMBL" id="CCA15775.1"/>
    </source>
</evidence>
<keyword evidence="6 9" id="KW-0862">Zinc</keyword>
<evidence type="ECO:0000256" key="9">
    <source>
        <dbReference type="PIRSR" id="PIRSR001480-2"/>
    </source>
</evidence>
<keyword evidence="7 12" id="KW-0413">Isomerase</keyword>
<dbReference type="InterPro" id="IPR001250">
    <property type="entry name" value="Man6P_Isoase-1"/>
</dbReference>
<dbReference type="Pfam" id="PF20512">
    <property type="entry name" value="PMI_typeI_hel"/>
    <property type="match status" value="1"/>
</dbReference>
<dbReference type="PRINTS" id="PR00714">
    <property type="entry name" value="MAN6PISMRASE"/>
</dbReference>
<dbReference type="GO" id="GO:0005975">
    <property type="term" value="P:carbohydrate metabolic process"/>
    <property type="evidence" value="ECO:0007669"/>
    <property type="project" value="InterPro"/>
</dbReference>
<dbReference type="PANTHER" id="PTHR10309:SF0">
    <property type="entry name" value="MANNOSE-6-PHOSPHATE ISOMERASE"/>
    <property type="match status" value="1"/>
</dbReference>
<comment type="catalytic activity">
    <reaction evidence="1">
        <text>D-mannose 6-phosphate = D-fructose 6-phosphate</text>
        <dbReference type="Rhea" id="RHEA:12356"/>
        <dbReference type="ChEBI" id="CHEBI:58735"/>
        <dbReference type="ChEBI" id="CHEBI:61527"/>
        <dbReference type="EC" id="5.3.1.8"/>
    </reaction>
</comment>
<dbReference type="InterPro" id="IPR014710">
    <property type="entry name" value="RmlC-like_jellyroll"/>
</dbReference>
<sequence length="397" mass="44950">MLELECAVQSYNWGKLGNNSKVAQLKIHDPNFQPNTKRPYAELWMGTHPNGPSLVCTEQGTRLSLFDWIQQQSHHLGKVKNDNLPFLFKVLSIEKPLSIQIHPDINSAQKLHALHPEIYKDANHKPEMAIALSQFEALCQFRDITQIITFLETVVEFRELVQPQIVQQLLVKKDREALRVFFEAFISVDAHIIEAQLTKIVRRLNSTSVSQHSVVEKLVLRLYLDYPNDIGCFCPFLLNYLHLKPGEAIFLASNEPHAYLSGDCVECMACSDNVVRAALTSKLIDKATLCELLTYSTGMPTIHHGQEIDSNYRLYTTIVPEFQVERYDIPTNSTYDVPVREDASILLILQGNGQLSSDSTGFPIQSGKVFFISANEAVRFDCESIPVQAYRACPRAE</sequence>
<evidence type="ECO:0000259" key="11">
    <source>
        <dbReference type="Pfam" id="PF20512"/>
    </source>
</evidence>
<feature type="domain" description="Phosphomannose isomerase type I catalytic" evidence="10">
    <location>
        <begin position="1"/>
        <end position="143"/>
    </location>
</feature>